<dbReference type="RefSeq" id="WP_052244500.1">
    <property type="nucleotide sequence ID" value="NZ_JSUQ01000009.1"/>
</dbReference>
<dbReference type="SUPFAM" id="SSF82544">
    <property type="entry name" value="GckA/TtuD-like"/>
    <property type="match status" value="1"/>
</dbReference>
<dbReference type="InterPro" id="IPR038614">
    <property type="entry name" value="GK_N_sf"/>
</dbReference>
<dbReference type="Proteomes" id="UP000030960">
    <property type="component" value="Unassembled WGS sequence"/>
</dbReference>
<comment type="caution">
    <text evidence="3">The sequence shown here is derived from an EMBL/GenBank/DDBJ whole genome shotgun (WGS) entry which is preliminary data.</text>
</comment>
<dbReference type="Pfam" id="PF05161">
    <property type="entry name" value="MOFRL"/>
    <property type="match status" value="1"/>
</dbReference>
<dbReference type="STRING" id="561184.SAMN05216376_103439"/>
<sequence length="424" mass="44757">MLPDKIPALKGDAARAFRAAIRRADPALAMRESLGQHPLPRPAHGCRTIVLALGKAAPAMLRAVLPRISGPRVMICVTHRENQEQVPGAEVYRAGHPVPDTVGAHGAERMREVLKSAVAGDVVIALISGGGSALLPAPPDGVSLEDKQTLNRLLLDSGLDIVAMNLVRQQVSQLKGGGMLRLAAPALVTAYILSDVIGDDLRAIASGPSVAPIGTPEQARDLLHSMGLFNRLPESIQRHLRNAPRANANLTARNHLIGGNRESVQAAAEELRPDYEIHVIEDPLTGDVNEAVCKTFRTLRDVGPSDKPRAILWGGETTVQVRGGGLGGRNQELALRMAALADAEPIAAPWVFLSAGTDGRDGPTDAAGAIVDQNTLARIRGKGQSPTEYLDRNDSNAALRLSEDLLITGATGTNVADVQILLIG</sequence>
<evidence type="ECO:0000259" key="1">
    <source>
        <dbReference type="Pfam" id="PF05161"/>
    </source>
</evidence>
<feature type="domain" description="MOFRL-associated" evidence="2">
    <location>
        <begin position="13"/>
        <end position="241"/>
    </location>
</feature>
<dbReference type="InterPro" id="IPR007835">
    <property type="entry name" value="MOFRL"/>
</dbReference>
<keyword evidence="4" id="KW-1185">Reference proteome</keyword>
<dbReference type="PANTHER" id="PTHR12227">
    <property type="entry name" value="GLYCERATE KINASE"/>
    <property type="match status" value="1"/>
</dbReference>
<organism evidence="3 4">
    <name type="scientific">Mameliella alba</name>
    <dbReference type="NCBI Taxonomy" id="561184"/>
    <lineage>
        <taxon>Bacteria</taxon>
        <taxon>Pseudomonadati</taxon>
        <taxon>Pseudomonadota</taxon>
        <taxon>Alphaproteobacteria</taxon>
        <taxon>Rhodobacterales</taxon>
        <taxon>Roseobacteraceae</taxon>
        <taxon>Mameliella</taxon>
    </lineage>
</organism>
<reference evidence="3 4" key="1">
    <citation type="submission" date="2014-10" db="EMBL/GenBank/DDBJ databases">
        <title>Genome sequence of Ponticoccus sp. strain UMTAT08 isolated from clonal culture of toxic dinoflagellate Alexandrium tamiyavanichii.</title>
        <authorList>
            <person name="Gan H.Y."/>
            <person name="Muhd D.-D."/>
            <person name="Mohd Noor M.E."/>
            <person name="Yeong Y.S."/>
            <person name="Usup G."/>
        </authorList>
    </citation>
    <scope>NUCLEOTIDE SEQUENCE [LARGE SCALE GENOMIC DNA]</scope>
    <source>
        <strain evidence="3 4">UMTAT08</strain>
    </source>
</reference>
<evidence type="ECO:0000259" key="2">
    <source>
        <dbReference type="Pfam" id="PF13660"/>
    </source>
</evidence>
<gene>
    <name evidence="3" type="ORF">OA50_02612</name>
</gene>
<proteinExistence type="predicted"/>
<protein>
    <submittedName>
        <fullName evidence="3">Hydroxypyruvate reductase</fullName>
    </submittedName>
</protein>
<name>A0A0B3RYA5_9RHOB</name>
<feature type="domain" description="MOFRL" evidence="1">
    <location>
        <begin position="310"/>
        <end position="417"/>
    </location>
</feature>
<dbReference type="InterPro" id="IPR025286">
    <property type="entry name" value="MOFRL_assoc_dom"/>
</dbReference>
<dbReference type="InterPro" id="IPR037035">
    <property type="entry name" value="GK-like_C_sf"/>
</dbReference>
<dbReference type="PATRIC" id="fig|1515334.3.peg.2629"/>
<dbReference type="GO" id="GO:0005737">
    <property type="term" value="C:cytoplasm"/>
    <property type="evidence" value="ECO:0007669"/>
    <property type="project" value="TreeGrafter"/>
</dbReference>
<dbReference type="Pfam" id="PF13660">
    <property type="entry name" value="DUF4147"/>
    <property type="match status" value="1"/>
</dbReference>
<evidence type="ECO:0000313" key="3">
    <source>
        <dbReference type="EMBL" id="KHQ53067.1"/>
    </source>
</evidence>
<dbReference type="AlphaFoldDB" id="A0A0B3RYA5"/>
<dbReference type="EMBL" id="JSUQ01000009">
    <property type="protein sequence ID" value="KHQ53067.1"/>
    <property type="molecule type" value="Genomic_DNA"/>
</dbReference>
<dbReference type="Gene3D" id="3.40.1480.10">
    <property type="entry name" value="MOFRL domain"/>
    <property type="match status" value="1"/>
</dbReference>
<keyword evidence="3" id="KW-0670">Pyruvate</keyword>
<evidence type="ECO:0000313" key="4">
    <source>
        <dbReference type="Proteomes" id="UP000030960"/>
    </source>
</evidence>
<dbReference type="InterPro" id="IPR039760">
    <property type="entry name" value="MOFRL_protein"/>
</dbReference>
<accession>A0A0B3RYA5</accession>
<dbReference type="PANTHER" id="PTHR12227:SF0">
    <property type="entry name" value="GLYCERATE KINASE"/>
    <property type="match status" value="1"/>
</dbReference>
<dbReference type="Gene3D" id="3.40.50.10180">
    <property type="entry name" value="Glycerate kinase, MOFRL-like N-terminal domain"/>
    <property type="match status" value="1"/>
</dbReference>
<dbReference type="GO" id="GO:0008887">
    <property type="term" value="F:glycerate kinase activity"/>
    <property type="evidence" value="ECO:0007669"/>
    <property type="project" value="InterPro"/>
</dbReference>